<keyword evidence="2" id="KW-0805">Transcription regulation</keyword>
<evidence type="ECO:0000256" key="3">
    <source>
        <dbReference type="ARBA" id="ARBA00023125"/>
    </source>
</evidence>
<feature type="domain" description="HTH lysR-type" evidence="5">
    <location>
        <begin position="8"/>
        <end position="65"/>
    </location>
</feature>
<keyword evidence="7" id="KW-1185">Reference proteome</keyword>
<dbReference type="Pfam" id="PF03466">
    <property type="entry name" value="LysR_substrate"/>
    <property type="match status" value="1"/>
</dbReference>
<reference evidence="6 7" key="1">
    <citation type="submission" date="2020-09" db="EMBL/GenBank/DDBJ databases">
        <title>Complete genome sequence of altererythrobacter flavus SS-21NJ, isolated from Dongying oil sludge in Shandong province.</title>
        <authorList>
            <person name="Sun S."/>
            <person name="Zhang Z."/>
        </authorList>
    </citation>
    <scope>NUCLEOTIDE SEQUENCE [LARGE SCALE GENOMIC DNA]</scope>
    <source>
        <strain evidence="6 7">SS-21NJ</strain>
    </source>
</reference>
<dbReference type="PROSITE" id="PS50931">
    <property type="entry name" value="HTH_LYSR"/>
    <property type="match status" value="1"/>
</dbReference>
<dbReference type="Gene3D" id="1.10.10.10">
    <property type="entry name" value="Winged helix-like DNA-binding domain superfamily/Winged helix DNA-binding domain"/>
    <property type="match status" value="1"/>
</dbReference>
<evidence type="ECO:0000256" key="4">
    <source>
        <dbReference type="ARBA" id="ARBA00023163"/>
    </source>
</evidence>
<evidence type="ECO:0000313" key="7">
    <source>
        <dbReference type="Proteomes" id="UP000663637"/>
    </source>
</evidence>
<proteinExistence type="inferred from homology"/>
<dbReference type="EMBL" id="CP061510">
    <property type="protein sequence ID" value="QSB44296.1"/>
    <property type="molecule type" value="Genomic_DNA"/>
</dbReference>
<evidence type="ECO:0000313" key="6">
    <source>
        <dbReference type="EMBL" id="QSB44296.1"/>
    </source>
</evidence>
<dbReference type="Pfam" id="PF00126">
    <property type="entry name" value="HTH_1"/>
    <property type="match status" value="1"/>
</dbReference>
<accession>A0ABX7KB65</accession>
<name>A0ABX7KB65_9SPHN</name>
<gene>
    <name evidence="6" type="ORF">IDJ81_13400</name>
</gene>
<dbReference type="RefSeq" id="WP_205441647.1">
    <property type="nucleotide sequence ID" value="NZ_CP061510.1"/>
</dbReference>
<dbReference type="InterPro" id="IPR000847">
    <property type="entry name" value="LysR_HTH_N"/>
</dbReference>
<dbReference type="Proteomes" id="UP000663637">
    <property type="component" value="Chromosome"/>
</dbReference>
<evidence type="ECO:0000259" key="5">
    <source>
        <dbReference type="PROSITE" id="PS50931"/>
    </source>
</evidence>
<evidence type="ECO:0000256" key="2">
    <source>
        <dbReference type="ARBA" id="ARBA00023015"/>
    </source>
</evidence>
<dbReference type="PANTHER" id="PTHR30126:SF2">
    <property type="entry name" value="HTH-TYPE TRANSCRIPTIONAL REGULATOR YJIE"/>
    <property type="match status" value="1"/>
</dbReference>
<dbReference type="InterPro" id="IPR005119">
    <property type="entry name" value="LysR_subst-bd"/>
</dbReference>
<evidence type="ECO:0000256" key="1">
    <source>
        <dbReference type="ARBA" id="ARBA00009437"/>
    </source>
</evidence>
<dbReference type="InterPro" id="IPR036388">
    <property type="entry name" value="WH-like_DNA-bd_sf"/>
</dbReference>
<dbReference type="InterPro" id="IPR036390">
    <property type="entry name" value="WH_DNA-bd_sf"/>
</dbReference>
<comment type="similarity">
    <text evidence="1">Belongs to the LysR transcriptional regulatory family.</text>
</comment>
<dbReference type="PANTHER" id="PTHR30126">
    <property type="entry name" value="HTH-TYPE TRANSCRIPTIONAL REGULATOR"/>
    <property type="match status" value="1"/>
</dbReference>
<dbReference type="CDD" id="cd05466">
    <property type="entry name" value="PBP2_LTTR_substrate"/>
    <property type="match status" value="1"/>
</dbReference>
<sequence length="304" mass="34380">MQIIKKFMELKWLEDFVCVAQQGHFARAADARRITQSALSRRVKSLEEWVGVTLLDRTQHPIRLTAAGREFYGAAQDIIRQSYDARSTSEELTQGIRDTITVSSLHTLALYFVPSMLAELQRKLGPFEVSVVAETRTVDEYLVALAENRSDFFVSYSRGGLSAAADSGAFESKLIGRDQIRPFIHNNAPDLDLDARRGLPIPYLAYSGTTLMSQLVRGIISNAPFQNRLNVRYRASLAESIRTAASFGMGLCWLPDSTFAWRGETNKLRLIESRWQTEVSIRIYKSRNNLRPIVQAIWDSLETL</sequence>
<keyword evidence="4" id="KW-0804">Transcription</keyword>
<keyword evidence="3" id="KW-0238">DNA-binding</keyword>
<dbReference type="PRINTS" id="PR00039">
    <property type="entry name" value="HTHLYSR"/>
</dbReference>
<dbReference type="SUPFAM" id="SSF46785">
    <property type="entry name" value="Winged helix' DNA-binding domain"/>
    <property type="match status" value="1"/>
</dbReference>
<dbReference type="SUPFAM" id="SSF53850">
    <property type="entry name" value="Periplasmic binding protein-like II"/>
    <property type="match status" value="1"/>
</dbReference>
<protein>
    <submittedName>
        <fullName evidence="6">LysR family transcriptional regulator</fullName>
    </submittedName>
</protein>
<organism evidence="6 7">
    <name type="scientific">Tsuneonella flava</name>
    <dbReference type="NCBI Taxonomy" id="2055955"/>
    <lineage>
        <taxon>Bacteria</taxon>
        <taxon>Pseudomonadati</taxon>
        <taxon>Pseudomonadota</taxon>
        <taxon>Alphaproteobacteria</taxon>
        <taxon>Sphingomonadales</taxon>
        <taxon>Erythrobacteraceae</taxon>
        <taxon>Tsuneonella</taxon>
    </lineage>
</organism>